<dbReference type="InterPro" id="IPR011008">
    <property type="entry name" value="Dimeric_a/b-barrel"/>
</dbReference>
<dbReference type="AlphaFoldDB" id="A0A7C9UX97"/>
<dbReference type="Pfam" id="PF03795">
    <property type="entry name" value="YCII"/>
    <property type="match status" value="1"/>
</dbReference>
<accession>A0A7C9UX97</accession>
<comment type="caution">
    <text evidence="3">The sequence shown here is derived from an EMBL/GenBank/DDBJ whole genome shotgun (WGS) entry which is preliminary data.</text>
</comment>
<dbReference type="PANTHER" id="PTHR33606:SF3">
    <property type="entry name" value="PROTEIN YCII"/>
    <property type="match status" value="1"/>
</dbReference>
<sequence>MFVVHCQDKPGAQQIRLDNRAAHLEWLKSNLDKIAMAGPVQTEDRSGMVGSVLVLNFAERAELDAFLAQDPYAKAGLFEAVTVLPYKKVLP</sequence>
<feature type="domain" description="YCII-related" evidence="2">
    <location>
        <begin position="2"/>
        <end position="86"/>
    </location>
</feature>
<dbReference type="RefSeq" id="WP_163682944.1">
    <property type="nucleotide sequence ID" value="NZ_JAAIYP010000046.1"/>
</dbReference>
<name>A0A7C9UX97_9PROT</name>
<keyword evidence="4" id="KW-1185">Reference proteome</keyword>
<evidence type="ECO:0000313" key="4">
    <source>
        <dbReference type="Proteomes" id="UP000480684"/>
    </source>
</evidence>
<reference evidence="3 4" key="1">
    <citation type="submission" date="2020-02" db="EMBL/GenBank/DDBJ databases">
        <authorList>
            <person name="Dziuba M."/>
            <person name="Kuznetsov B."/>
            <person name="Mardanov A."/>
            <person name="Ravin N."/>
            <person name="Grouzdev D."/>
        </authorList>
    </citation>
    <scope>NUCLEOTIDE SEQUENCE [LARGE SCALE GENOMIC DNA]</scope>
    <source>
        <strain evidence="3 4">SpK</strain>
    </source>
</reference>
<protein>
    <submittedName>
        <fullName evidence="3">YciI family protein</fullName>
    </submittedName>
</protein>
<evidence type="ECO:0000259" key="2">
    <source>
        <dbReference type="Pfam" id="PF03795"/>
    </source>
</evidence>
<dbReference type="InterPro" id="IPR051807">
    <property type="entry name" value="Sec-metab_biosynth-assoc"/>
</dbReference>
<dbReference type="Proteomes" id="UP000480684">
    <property type="component" value="Unassembled WGS sequence"/>
</dbReference>
<evidence type="ECO:0000256" key="1">
    <source>
        <dbReference type="ARBA" id="ARBA00007689"/>
    </source>
</evidence>
<dbReference type="InterPro" id="IPR005545">
    <property type="entry name" value="YCII"/>
</dbReference>
<dbReference type="SUPFAM" id="SSF54909">
    <property type="entry name" value="Dimeric alpha+beta barrel"/>
    <property type="match status" value="1"/>
</dbReference>
<evidence type="ECO:0000313" key="3">
    <source>
        <dbReference type="EMBL" id="NFV82166.1"/>
    </source>
</evidence>
<dbReference type="Gene3D" id="3.30.70.1060">
    <property type="entry name" value="Dimeric alpha+beta barrel"/>
    <property type="match status" value="1"/>
</dbReference>
<proteinExistence type="inferred from homology"/>
<dbReference type="PANTHER" id="PTHR33606">
    <property type="entry name" value="PROTEIN YCII"/>
    <property type="match status" value="1"/>
</dbReference>
<gene>
    <name evidence="3" type="ORF">G4223_18820</name>
</gene>
<dbReference type="EMBL" id="JAAIYP010000046">
    <property type="protein sequence ID" value="NFV82166.1"/>
    <property type="molecule type" value="Genomic_DNA"/>
</dbReference>
<comment type="similarity">
    <text evidence="1">Belongs to the YciI family.</text>
</comment>
<organism evidence="3 4">
    <name type="scientific">Magnetospirillum aberrantis SpK</name>
    <dbReference type="NCBI Taxonomy" id="908842"/>
    <lineage>
        <taxon>Bacteria</taxon>
        <taxon>Pseudomonadati</taxon>
        <taxon>Pseudomonadota</taxon>
        <taxon>Alphaproteobacteria</taxon>
        <taxon>Rhodospirillales</taxon>
        <taxon>Rhodospirillaceae</taxon>
        <taxon>Magnetospirillum</taxon>
    </lineage>
</organism>